<dbReference type="InterPro" id="IPR001173">
    <property type="entry name" value="Glyco_trans_2-like"/>
</dbReference>
<dbReference type="CDD" id="cd00761">
    <property type="entry name" value="Glyco_tranf_GTA_type"/>
    <property type="match status" value="1"/>
</dbReference>
<keyword evidence="6" id="KW-1185">Reference proteome</keyword>
<protein>
    <submittedName>
        <fullName evidence="5">Glycosyl transferase family 2</fullName>
    </submittedName>
</protein>
<accession>L0RF69</accession>
<dbReference type="STRING" id="1121451.DESAM_21943"/>
<organism evidence="5 6">
    <name type="scientific">Maridesulfovibrio hydrothermalis AM13 = DSM 14728</name>
    <dbReference type="NCBI Taxonomy" id="1121451"/>
    <lineage>
        <taxon>Bacteria</taxon>
        <taxon>Pseudomonadati</taxon>
        <taxon>Thermodesulfobacteriota</taxon>
        <taxon>Desulfovibrionia</taxon>
        <taxon>Desulfovibrionales</taxon>
        <taxon>Desulfovibrionaceae</taxon>
        <taxon>Maridesulfovibrio</taxon>
    </lineage>
</organism>
<keyword evidence="2" id="KW-0328">Glycosyltransferase</keyword>
<dbReference type="GO" id="GO:0016757">
    <property type="term" value="F:glycosyltransferase activity"/>
    <property type="evidence" value="ECO:0007669"/>
    <property type="project" value="UniProtKB-KW"/>
</dbReference>
<dbReference type="HOGENOM" id="CLU_023729_0_0_7"/>
<dbReference type="RefSeq" id="WP_015336817.1">
    <property type="nucleotide sequence ID" value="NC_020055.1"/>
</dbReference>
<evidence type="ECO:0000256" key="2">
    <source>
        <dbReference type="ARBA" id="ARBA00022676"/>
    </source>
</evidence>
<name>L0RF69_9BACT</name>
<dbReference type="EMBL" id="FO203522">
    <property type="protein sequence ID" value="CCO24216.1"/>
    <property type="molecule type" value="Genomic_DNA"/>
</dbReference>
<dbReference type="Gene3D" id="3.90.550.10">
    <property type="entry name" value="Spore Coat Polysaccharide Biosynthesis Protein SpsA, Chain A"/>
    <property type="match status" value="1"/>
</dbReference>
<feature type="domain" description="Glycosyltransferase 2-like" evidence="4">
    <location>
        <begin position="259"/>
        <end position="445"/>
    </location>
</feature>
<dbReference type="AlphaFoldDB" id="L0RF69"/>
<proteinExistence type="inferred from homology"/>
<dbReference type="Pfam" id="PF00535">
    <property type="entry name" value="Glycos_transf_2"/>
    <property type="match status" value="1"/>
</dbReference>
<keyword evidence="3 5" id="KW-0808">Transferase</keyword>
<evidence type="ECO:0000313" key="6">
    <source>
        <dbReference type="Proteomes" id="UP000010808"/>
    </source>
</evidence>
<reference evidence="5 6" key="1">
    <citation type="submission" date="2012-10" db="EMBL/GenBank/DDBJ databases">
        <authorList>
            <person name="Genoscope - CEA"/>
        </authorList>
    </citation>
    <scope>NUCLEOTIDE SEQUENCE [LARGE SCALE GENOMIC DNA]</scope>
    <source>
        <strain evidence="6">AM13 / DSM 14728</strain>
    </source>
</reference>
<dbReference type="Proteomes" id="UP000010808">
    <property type="component" value="Chromosome"/>
</dbReference>
<evidence type="ECO:0000313" key="5">
    <source>
        <dbReference type="EMBL" id="CCO24216.1"/>
    </source>
</evidence>
<dbReference type="PATRIC" id="fig|1121451.3.peg.2175"/>
<dbReference type="KEGG" id="dhy:DESAM_21943"/>
<evidence type="ECO:0000259" key="4">
    <source>
        <dbReference type="Pfam" id="PF00535"/>
    </source>
</evidence>
<dbReference type="PANTHER" id="PTHR43179">
    <property type="entry name" value="RHAMNOSYLTRANSFERASE WBBL"/>
    <property type="match status" value="1"/>
</dbReference>
<comment type="similarity">
    <text evidence="1">Belongs to the glycosyltransferase 2 family.</text>
</comment>
<dbReference type="InterPro" id="IPR029044">
    <property type="entry name" value="Nucleotide-diphossugar_trans"/>
</dbReference>
<sequence length="550" mass="61307">MNGSFWGLLDSASRYRLLVSGHGKPHLMETANIIINSAEGSNDKGALIDVGVDMFLAAWESSPLDGQLASNLLAINQQLNFLPEQLAETLSLVASNSSIPENISYLQRLVAKDDKAKLLEYLSSQTERQPENLFWLSHLIDLAFFMGRHDVASVALARGWPSGMNTVLNKYAGDIAFCSGDYEQAELIYSDTSGGALILGENLLRLAESVDRMGRRDEALVLWRDRMTARPWQVNTWLKVYDRLLGNDGLKRLKGRVAVCLYTYGKGHDFNETMKALAASRLDNVHVFALNNGSSDITGQVLKSWKDKLGDSFTAIELPVNIGAPAARNWLKNLDEIKAYDYVAYLDDDALIPVDWQEHFSAAVDAYPDAGVWGCKVVNEGQEEVIQHADLHLKETSHNFEDIVRSFEFAYLDPYNQDLDYGQFDYCRPCVSVTGCFHLFKQSVLHEIGDFDLRYSPTQYDDVDHDLMLSSIGKTAVYQGSLKVLHKRKSGSATSVSRSARGSGAGNVLKLESKYEASDIAEIIGRDAQRLENDFTEKSLKLGQVMKEME</sequence>
<dbReference type="PANTHER" id="PTHR43179:SF12">
    <property type="entry name" value="GALACTOFURANOSYLTRANSFERASE GLFT2"/>
    <property type="match status" value="1"/>
</dbReference>
<dbReference type="OrthoDB" id="5443808at2"/>
<dbReference type="SUPFAM" id="SSF53448">
    <property type="entry name" value="Nucleotide-diphospho-sugar transferases"/>
    <property type="match status" value="1"/>
</dbReference>
<evidence type="ECO:0000256" key="1">
    <source>
        <dbReference type="ARBA" id="ARBA00006739"/>
    </source>
</evidence>
<gene>
    <name evidence="5" type="ORF">DESAM_21943</name>
</gene>
<dbReference type="eggNOG" id="COG1216">
    <property type="taxonomic scope" value="Bacteria"/>
</dbReference>
<evidence type="ECO:0000256" key="3">
    <source>
        <dbReference type="ARBA" id="ARBA00022679"/>
    </source>
</evidence>